<evidence type="ECO:0000259" key="3">
    <source>
        <dbReference type="Pfam" id="PF24674"/>
    </source>
</evidence>
<evidence type="ECO:0000256" key="1">
    <source>
        <dbReference type="SAM" id="MobiDB-lite"/>
    </source>
</evidence>
<dbReference type="GeneID" id="136801407"/>
<accession>A0A7M5VDD3</accession>
<dbReference type="PANTHER" id="PTHR32046:SF11">
    <property type="entry name" value="IMMUNE-ASSOCIATED NUCLEOTIDE-BINDING PROTEIN 10-LIKE"/>
    <property type="match status" value="1"/>
</dbReference>
<feature type="compositionally biased region" description="Polar residues" evidence="1">
    <location>
        <begin position="1180"/>
        <end position="1189"/>
    </location>
</feature>
<dbReference type="PANTHER" id="PTHR32046">
    <property type="entry name" value="G DOMAIN-CONTAINING PROTEIN"/>
    <property type="match status" value="1"/>
</dbReference>
<name>A0A7M5VDD3_9CNID</name>
<dbReference type="RefSeq" id="XP_066914145.1">
    <property type="nucleotide sequence ID" value="XM_067058044.1"/>
</dbReference>
<reference evidence="5" key="1">
    <citation type="submission" date="2021-01" db="UniProtKB">
        <authorList>
            <consortium name="EnsemblMetazoa"/>
        </authorList>
    </citation>
    <scope>IDENTIFICATION</scope>
</reference>
<dbReference type="OrthoDB" id="2386367at2759"/>
<dbReference type="AlphaFoldDB" id="A0A7M5VDD3"/>
<proteinExistence type="predicted"/>
<feature type="domain" description="DUF8206" evidence="4">
    <location>
        <begin position="918"/>
        <end position="995"/>
    </location>
</feature>
<dbReference type="RefSeq" id="XP_066914144.1">
    <property type="nucleotide sequence ID" value="XM_067058043.1"/>
</dbReference>
<organism evidence="5 6">
    <name type="scientific">Clytia hemisphaerica</name>
    <dbReference type="NCBI Taxonomy" id="252671"/>
    <lineage>
        <taxon>Eukaryota</taxon>
        <taxon>Metazoa</taxon>
        <taxon>Cnidaria</taxon>
        <taxon>Hydrozoa</taxon>
        <taxon>Hydroidolina</taxon>
        <taxon>Leptothecata</taxon>
        <taxon>Obeliida</taxon>
        <taxon>Clytiidae</taxon>
        <taxon>Clytia</taxon>
    </lineage>
</organism>
<dbReference type="InterPro" id="IPR058519">
    <property type="entry name" value="DUF8206"/>
</dbReference>
<sequence>MQQSKKIPALGRVAALGNLYSAHSDKFYPAVNLFSTEVTEDHYDETEISSTDLQYNTSNSITEKLNHFDIGGEVSLSLLAGMIELSGSASYLSEEKENSNFSEMSLLYSTVTVNHQIFSIKRMKINEEVLNDIDGATHVVVGIDWGARCNISCRYEGGANETRQEVEGKLGGLVKKMSVEIKAEGKTESNEKENTETNSFSFNAKSDVLKLSQIPKNFNEAVELAVSLPEHVKEINDGKGIPIDYFLLPLDVVAKVCKKQLNRTVVINKIENDTIQRFKQIAKEMEEAKLDITTLSKSLDKNDNWFGDEYRKIAQESRDKLDILKGQFQSSFQQALEKVRAGRSESSFLQDVLKNVKDITTGLPSIQAFYSDTCAEVKFVVKIIQSFAKLNVTVFGRKQSIFDLDGTNIVLYLPIKINQSQELTDNLNFFQRKAKDISDDNNTEIKYAVQLTSFHPVTFECPVIQKLKDRRTIVNDLLSKEGSLLKLCTIHVERPKILPETSADVTDEKFELKISCPLSYTEECPRARVSWIHDECKKIIKYQVLSKRLKCDCGTFDPRNATFRCSDPNHGIKYYQPNEHSFEEMSKLKKKITNILIVGETGVGKSTWINSIAKYLLYDTLEEAMKLNENTAIIPSHFSHTNEEGETVDVKIGDFKGYDNEDTTASSTQKPTSYLFDIDDENQVKLIDTPGIGDTRGIKKDNENFDMILHHMSYFTEINGICILLKPNTARLGIMLRFCIGELLTHLHKSAAHNIMFCFTNCRGTFYQPGETLPVLKKMLENYKESNVRITKENRFCFDNESFRLLACLQNGIKFSPEDIKAYSASWQRAASETHKLFQYVFKLKPHKTDETLSLNDTRKWIVELSRPIAEIQESIQDRIVQVENKKKELEDMKDGAKDFDELERLSEITVWTPKVVNLDYPRTICRHRNCTEAIKVHGAEILQTPKPCHDHCYIDSVTPGRPGDPELRHCICFIDKLTCNVCGHHRGEHQHVKYYTIKVPTKTIDPKTKQMIAKKKDKATIVVKVITDHNERIVAENQEMKTIMEISATFACFLTSCSLAFHNDGVEDHLDYLIDEKTKLGQKEKVKELIKMKKEYQTQKEIIEKAIKSSTMQRTKYDIDVEGAAKLKAKLFQLKYNGQTFKKMSEDIARVEADYNYKEVTYITSTKAKRLKGKQNNSHYLHQNNTAPGASYNHSPPPPYNHHYGYPEQRSQYNQPGMNRMNRRNNNRQVENQEENILIRGFKFVFGQ</sequence>
<dbReference type="Gene3D" id="3.40.50.300">
    <property type="entry name" value="P-loop containing nucleotide triphosphate hydrolases"/>
    <property type="match status" value="1"/>
</dbReference>
<evidence type="ECO:0000259" key="4">
    <source>
        <dbReference type="Pfam" id="PF26633"/>
    </source>
</evidence>
<dbReference type="GO" id="GO:0005525">
    <property type="term" value="F:GTP binding"/>
    <property type="evidence" value="ECO:0007669"/>
    <property type="project" value="InterPro"/>
</dbReference>
<dbReference type="Proteomes" id="UP000594262">
    <property type="component" value="Unplaced"/>
</dbReference>
<feature type="domain" description="SNTX MACPF/CDC-like" evidence="3">
    <location>
        <begin position="5"/>
        <end position="257"/>
    </location>
</feature>
<dbReference type="Pfam" id="PF24674">
    <property type="entry name" value="MACPF_SNTX"/>
    <property type="match status" value="1"/>
</dbReference>
<dbReference type="InterPro" id="IPR006073">
    <property type="entry name" value="GTP-bd"/>
</dbReference>
<feature type="region of interest" description="Disordered" evidence="1">
    <location>
        <begin position="1180"/>
        <end position="1215"/>
    </location>
</feature>
<feature type="domain" description="G" evidence="2">
    <location>
        <begin position="595"/>
        <end position="713"/>
    </location>
</feature>
<dbReference type="Pfam" id="PF26633">
    <property type="entry name" value="DUF8206"/>
    <property type="match status" value="1"/>
</dbReference>
<dbReference type="InterPro" id="IPR027417">
    <property type="entry name" value="P-loop_NTPase"/>
</dbReference>
<evidence type="ECO:0000313" key="5">
    <source>
        <dbReference type="EnsemblMetazoa" id="CLYHEMP008608.1"/>
    </source>
</evidence>
<dbReference type="Pfam" id="PF01926">
    <property type="entry name" value="MMR_HSR1"/>
    <property type="match status" value="1"/>
</dbReference>
<dbReference type="SUPFAM" id="SSF52540">
    <property type="entry name" value="P-loop containing nucleoside triphosphate hydrolases"/>
    <property type="match status" value="1"/>
</dbReference>
<evidence type="ECO:0000259" key="2">
    <source>
        <dbReference type="Pfam" id="PF01926"/>
    </source>
</evidence>
<dbReference type="InterPro" id="IPR056072">
    <property type="entry name" value="SNTX_MACPF/CDC-like_dom"/>
</dbReference>
<keyword evidence="6" id="KW-1185">Reference proteome</keyword>
<dbReference type="EnsemblMetazoa" id="CLYHEMT008608.1">
    <property type="protein sequence ID" value="CLYHEMP008608.1"/>
    <property type="gene ID" value="CLYHEMG008608"/>
</dbReference>
<evidence type="ECO:0008006" key="7">
    <source>
        <dbReference type="Google" id="ProtNLM"/>
    </source>
</evidence>
<protein>
    <recommendedName>
        <fullName evidence="7">G domain-containing protein</fullName>
    </recommendedName>
</protein>
<evidence type="ECO:0000313" key="6">
    <source>
        <dbReference type="Proteomes" id="UP000594262"/>
    </source>
</evidence>